<keyword evidence="4" id="KW-1185">Reference proteome</keyword>
<evidence type="ECO:0000313" key="4">
    <source>
        <dbReference type="Proteomes" id="UP000572680"/>
    </source>
</evidence>
<dbReference type="InterPro" id="IPR019692">
    <property type="entry name" value="CFP-6_PH"/>
</dbReference>
<accession>A0A7W3QJP5</accession>
<dbReference type="Pfam" id="PF10756">
    <property type="entry name" value="bPH_6"/>
    <property type="match status" value="1"/>
</dbReference>
<protein>
    <recommendedName>
        <fullName evidence="2">Low molecular weight protein antigen 6 PH domain-containing protein</fullName>
    </recommendedName>
</protein>
<organism evidence="3 4">
    <name type="scientific">Actinomadura namibiensis</name>
    <dbReference type="NCBI Taxonomy" id="182080"/>
    <lineage>
        <taxon>Bacteria</taxon>
        <taxon>Bacillati</taxon>
        <taxon>Actinomycetota</taxon>
        <taxon>Actinomycetes</taxon>
        <taxon>Streptosporangiales</taxon>
        <taxon>Thermomonosporaceae</taxon>
        <taxon>Actinomadura</taxon>
    </lineage>
</organism>
<reference evidence="3 4" key="1">
    <citation type="submission" date="2020-08" db="EMBL/GenBank/DDBJ databases">
        <title>Genomic Encyclopedia of Type Strains, Phase IV (KMG-IV): sequencing the most valuable type-strain genomes for metagenomic binning, comparative biology and taxonomic classification.</title>
        <authorList>
            <person name="Goeker M."/>
        </authorList>
    </citation>
    <scope>NUCLEOTIDE SEQUENCE [LARGE SCALE GENOMIC DNA]</scope>
    <source>
        <strain evidence="3 4">DSM 44197</strain>
    </source>
</reference>
<dbReference type="RefSeq" id="WP_182841640.1">
    <property type="nucleotide sequence ID" value="NZ_BAAALP010000008.1"/>
</dbReference>
<gene>
    <name evidence="3" type="ORF">HNR61_000736</name>
</gene>
<evidence type="ECO:0000313" key="3">
    <source>
        <dbReference type="EMBL" id="MBA8949138.1"/>
    </source>
</evidence>
<evidence type="ECO:0000259" key="2">
    <source>
        <dbReference type="Pfam" id="PF10756"/>
    </source>
</evidence>
<name>A0A7W3QJP5_ACTNM</name>
<dbReference type="EMBL" id="JACJIA010000001">
    <property type="protein sequence ID" value="MBA8949138.1"/>
    <property type="molecule type" value="Genomic_DNA"/>
</dbReference>
<evidence type="ECO:0000256" key="1">
    <source>
        <dbReference type="SAM" id="Phobius"/>
    </source>
</evidence>
<keyword evidence="1" id="KW-1133">Transmembrane helix</keyword>
<sequence>MVLRVTPGRAAEWLVFAALFVLWGAYDFATGDRGPVLVISDVALVTAFVTMYFLDRRRGIAVTAEGLRIQGFLRAEPIGWSRVSGLELSDATRQRRVRLHLTDGTVRGLPAPQDGRGPLQRDRAFDEKVARLKAKVAEHTAGEPQPTP</sequence>
<keyword evidence="1" id="KW-0472">Membrane</keyword>
<proteinExistence type="predicted"/>
<comment type="caution">
    <text evidence="3">The sequence shown here is derived from an EMBL/GenBank/DDBJ whole genome shotgun (WGS) entry which is preliminary data.</text>
</comment>
<keyword evidence="1" id="KW-0812">Transmembrane</keyword>
<feature type="transmembrane region" description="Helical" evidence="1">
    <location>
        <begin position="35"/>
        <end position="54"/>
    </location>
</feature>
<feature type="domain" description="Low molecular weight protein antigen 6 PH" evidence="2">
    <location>
        <begin position="61"/>
        <end position="120"/>
    </location>
</feature>
<feature type="transmembrane region" description="Helical" evidence="1">
    <location>
        <begin position="12"/>
        <end position="29"/>
    </location>
</feature>
<dbReference type="AlphaFoldDB" id="A0A7W3QJP5"/>
<dbReference type="Proteomes" id="UP000572680">
    <property type="component" value="Unassembled WGS sequence"/>
</dbReference>